<dbReference type="Proteomes" id="UP000237347">
    <property type="component" value="Unassembled WGS sequence"/>
</dbReference>
<comment type="caution">
    <text evidence="1">The sequence shown here is derived from an EMBL/GenBank/DDBJ whole genome shotgun (WGS) entry which is preliminary data.</text>
</comment>
<evidence type="ECO:0000313" key="1">
    <source>
        <dbReference type="EMBL" id="KAK7852566.1"/>
    </source>
</evidence>
<dbReference type="EMBL" id="PKMF04000074">
    <property type="protein sequence ID" value="KAK7852566.1"/>
    <property type="molecule type" value="Genomic_DNA"/>
</dbReference>
<name>A0AAW0LNT1_QUESU</name>
<gene>
    <name evidence="1" type="ORF">CFP56_038623</name>
</gene>
<organism evidence="1 2">
    <name type="scientific">Quercus suber</name>
    <name type="common">Cork oak</name>
    <dbReference type="NCBI Taxonomy" id="58331"/>
    <lineage>
        <taxon>Eukaryota</taxon>
        <taxon>Viridiplantae</taxon>
        <taxon>Streptophyta</taxon>
        <taxon>Embryophyta</taxon>
        <taxon>Tracheophyta</taxon>
        <taxon>Spermatophyta</taxon>
        <taxon>Magnoliopsida</taxon>
        <taxon>eudicotyledons</taxon>
        <taxon>Gunneridae</taxon>
        <taxon>Pentapetalae</taxon>
        <taxon>rosids</taxon>
        <taxon>fabids</taxon>
        <taxon>Fagales</taxon>
        <taxon>Fagaceae</taxon>
        <taxon>Quercus</taxon>
    </lineage>
</organism>
<protein>
    <submittedName>
        <fullName evidence="1">Uncharacterized protein</fullName>
    </submittedName>
</protein>
<reference evidence="1 2" key="1">
    <citation type="journal article" date="2018" name="Sci. Data">
        <title>The draft genome sequence of cork oak.</title>
        <authorList>
            <person name="Ramos A.M."/>
            <person name="Usie A."/>
            <person name="Barbosa P."/>
            <person name="Barros P.M."/>
            <person name="Capote T."/>
            <person name="Chaves I."/>
            <person name="Simoes F."/>
            <person name="Abreu I."/>
            <person name="Carrasquinho I."/>
            <person name="Faro C."/>
            <person name="Guimaraes J.B."/>
            <person name="Mendonca D."/>
            <person name="Nobrega F."/>
            <person name="Rodrigues L."/>
            <person name="Saibo N.J.M."/>
            <person name="Varela M.C."/>
            <person name="Egas C."/>
            <person name="Matos J."/>
            <person name="Miguel C.M."/>
            <person name="Oliveira M.M."/>
            <person name="Ricardo C.P."/>
            <person name="Goncalves S."/>
        </authorList>
    </citation>
    <scope>NUCLEOTIDE SEQUENCE [LARGE SCALE GENOMIC DNA]</scope>
    <source>
        <strain evidence="2">cv. HL8</strain>
    </source>
</reference>
<accession>A0AAW0LNT1</accession>
<proteinExistence type="predicted"/>
<dbReference type="AlphaFoldDB" id="A0AAW0LNT1"/>
<sequence>MAQNSVWTATQLGLAHNTTGCVRLIPECHHREGKELPPLRVVEFSLLGQSEDPLDTKNRYLDLNSLQAREESAIRLGLIHFKKSSEGTPKQRILLSAPELMARPASRLEPFE</sequence>
<keyword evidence="2" id="KW-1185">Reference proteome</keyword>
<evidence type="ECO:0000313" key="2">
    <source>
        <dbReference type="Proteomes" id="UP000237347"/>
    </source>
</evidence>